<gene>
    <name evidence="1" type="ORF">AL548_015080</name>
</gene>
<protein>
    <submittedName>
        <fullName evidence="1">DUF3265 domain-containing protein</fullName>
    </submittedName>
</protein>
<evidence type="ECO:0000313" key="2">
    <source>
        <dbReference type="Proteomes" id="UP000054370"/>
    </source>
</evidence>
<proteinExistence type="predicted"/>
<reference evidence="1" key="1">
    <citation type="submission" date="2017-12" db="EMBL/GenBank/DDBJ databases">
        <title>FDA dAtabase for Regulatory Grade micrObial Sequences (FDA-ARGOS): Supporting development and validation of Infectious Disease Dx tests.</title>
        <authorList>
            <person name="Hoffmann M."/>
            <person name="Allard M."/>
            <person name="Evans P."/>
            <person name="Brown E."/>
            <person name="Tallon L.J."/>
            <person name="Sadzewicz L."/>
            <person name="Sengamalay N."/>
            <person name="Ott S."/>
            <person name="Godinez A."/>
            <person name="Nagaraj S."/>
            <person name="Vavikolanu K."/>
            <person name="Aluvathingal J."/>
            <person name="Nadendla S."/>
            <person name="Hobson J."/>
            <person name="Sichtig H."/>
        </authorList>
    </citation>
    <scope>NUCLEOTIDE SEQUENCE [LARGE SCALE GENOMIC DNA]</scope>
    <source>
        <strain evidence="1">FDAARGOS_118</strain>
    </source>
</reference>
<sequence length="191" mass="21983">MHAAWHFWYAVSFSDESGLREVGLCGIHPLTRRYEISLLTHRDMMKKSIACLLFLLLNGCSTHVDKFSYLKSWNDKWQQCDELGKQTVLSFPKSVWFDSLSLGDKKEVFIYIYNLKEFECAQVEAEKLKSVLDDVEITTLNEVLSGFIYFEPPSDERIKHLDRDAIENLASSIEGPFNGLATAERMGLVEF</sequence>
<keyword evidence="2" id="KW-1185">Reference proteome</keyword>
<dbReference type="Proteomes" id="UP000054370">
    <property type="component" value="Unassembled WGS sequence"/>
</dbReference>
<dbReference type="EMBL" id="LOSH02000004">
    <property type="protein sequence ID" value="PNM67539.1"/>
    <property type="molecule type" value="Genomic_DNA"/>
</dbReference>
<comment type="caution">
    <text evidence="1">The sequence shown here is derived from an EMBL/GenBank/DDBJ whole genome shotgun (WGS) entry which is preliminary data.</text>
</comment>
<accession>A0ABX4WVF2</accession>
<name>A0ABX4WVF2_VIBVL</name>
<evidence type="ECO:0000313" key="1">
    <source>
        <dbReference type="EMBL" id="PNM67539.1"/>
    </source>
</evidence>
<organism evidence="1 2">
    <name type="scientific">Vibrio vulnificus</name>
    <dbReference type="NCBI Taxonomy" id="672"/>
    <lineage>
        <taxon>Bacteria</taxon>
        <taxon>Pseudomonadati</taxon>
        <taxon>Pseudomonadota</taxon>
        <taxon>Gammaproteobacteria</taxon>
        <taxon>Vibrionales</taxon>
        <taxon>Vibrionaceae</taxon>
        <taxon>Vibrio</taxon>
    </lineage>
</organism>